<dbReference type="AlphaFoldDB" id="A0AB38U3B8"/>
<accession>A0AB38U3B8</accession>
<evidence type="ECO:0000313" key="2">
    <source>
        <dbReference type="Proteomes" id="UP001059745"/>
    </source>
</evidence>
<evidence type="ECO:0000313" key="1">
    <source>
        <dbReference type="EMBL" id="UWX74438.1"/>
    </source>
</evidence>
<dbReference type="EMBL" id="CP104215">
    <property type="protein sequence ID" value="UWX74438.1"/>
    <property type="molecule type" value="Genomic_DNA"/>
</dbReference>
<keyword evidence="1" id="KW-0547">Nucleotide-binding</keyword>
<dbReference type="SUPFAM" id="SSF52540">
    <property type="entry name" value="P-loop containing nucleoside triphosphate hydrolases"/>
    <property type="match status" value="1"/>
</dbReference>
<dbReference type="PANTHER" id="PTHR47691">
    <property type="entry name" value="REGULATOR-RELATED"/>
    <property type="match status" value="1"/>
</dbReference>
<organism evidence="1 2">
    <name type="scientific">Burkholderia gladioli</name>
    <name type="common">Pseudomonas marginata</name>
    <name type="synonym">Phytomonas marginata</name>
    <dbReference type="NCBI Taxonomy" id="28095"/>
    <lineage>
        <taxon>Bacteria</taxon>
        <taxon>Pseudomonadati</taxon>
        <taxon>Pseudomonadota</taxon>
        <taxon>Betaproteobacteria</taxon>
        <taxon>Burkholderiales</taxon>
        <taxon>Burkholderiaceae</taxon>
        <taxon>Burkholderia</taxon>
    </lineage>
</organism>
<reference evidence="1" key="1">
    <citation type="submission" date="2022-09" db="EMBL/GenBank/DDBJ databases">
        <title>Genomic of Burkholderia gladioli.</title>
        <authorList>
            <person name="Wu H."/>
        </authorList>
    </citation>
    <scope>NUCLEOTIDE SEQUENCE</scope>
    <source>
        <strain evidence="1">ZN-S4</strain>
    </source>
</reference>
<dbReference type="SUPFAM" id="SSF48452">
    <property type="entry name" value="TPR-like"/>
    <property type="match status" value="1"/>
</dbReference>
<dbReference type="Proteomes" id="UP001059745">
    <property type="component" value="Chromosome 2"/>
</dbReference>
<proteinExistence type="predicted"/>
<name>A0AB38U3B8_BURGA</name>
<dbReference type="PANTHER" id="PTHR47691:SF3">
    <property type="entry name" value="HTH-TYPE TRANSCRIPTIONAL REGULATOR RV0890C-RELATED"/>
    <property type="match status" value="1"/>
</dbReference>
<dbReference type="InterPro" id="IPR027417">
    <property type="entry name" value="P-loop_NTPase"/>
</dbReference>
<dbReference type="GO" id="GO:0005524">
    <property type="term" value="F:ATP binding"/>
    <property type="evidence" value="ECO:0007669"/>
    <property type="project" value="UniProtKB-KW"/>
</dbReference>
<sequence>MAYVALIRIMLQHSCILLAERIVAQRRLTTKKLEWQSLPIPSLRAPADGTLLAALCEMLVIAENEGAAGVSAPMLRPTTTERICWRLLDAGESHTGERLLGSFIDSRNDGIEGHGLMGVHDLDAEGDAVAFLIDSLGGILPKISDAGDEMTMFLDDGRTEPLTTLRAFSGNLVCYRSIKRSSADKCIVKAQVERGLFNREDVSYEISDPFLEVRSSDQRAYEIIKTEIKEWSPLSLFPDRITKEFTGRERELDDLRDWWNDSESRACMIFGDGGMGKTTLAVEFVHRVLEGRIATEYRPEIITFYTAKKTRWGLNGLELIRVGDVGVADVATLIPRALDGRPLDRSWFARDADALIQKLAGYLNTEWGVSRNEHLLVLDNTETMASNPEEVRALARQIRELSRRVGRVLLTSRRREALEANQVEIKPLTEEESVEFLRARAHVMQRQPILVAGDATLSKYSRNLGCKPLVLEVFVGALGEGGIGLENAFQRVQRMHSQDLGEFLYADAWNRISPQMQHLMLLMIRISEIHDDTLLKLCCGHVGVSVLSAYDTLEESRGIAQISRYSDDTQILFSQEFIKYCAHRSVTISGATLPAQNSVDKIKQRYNDFLKNRSNKIFDRVDKAFRHPYARAANTAYREGRDDDCEAFYELALSADPDNGWLYDRYAVFVSSKYPARRPEALDWAKKATQLIPGDRDAWYTRGSLEARLGDPSAYTSLDRAVACGKPKHLCLLQQARAYLNENPPNKAMARAKIAASEAQEPKGDTLLWKYRAERARLAKGAQESSSSE</sequence>
<protein>
    <submittedName>
        <fullName evidence="1">ATP-binding protein</fullName>
    </submittedName>
</protein>
<dbReference type="RefSeq" id="WP_124083580.1">
    <property type="nucleotide sequence ID" value="NZ_CADEYW010000010.1"/>
</dbReference>
<keyword evidence="1" id="KW-0067">ATP-binding</keyword>
<dbReference type="InterPro" id="IPR011990">
    <property type="entry name" value="TPR-like_helical_dom_sf"/>
</dbReference>
<dbReference type="Gene3D" id="1.25.40.10">
    <property type="entry name" value="Tetratricopeptide repeat domain"/>
    <property type="match status" value="1"/>
</dbReference>
<dbReference type="Gene3D" id="3.40.50.300">
    <property type="entry name" value="P-loop containing nucleotide triphosphate hydrolases"/>
    <property type="match status" value="1"/>
</dbReference>
<gene>
    <name evidence="1" type="ORF">NYZ96_23220</name>
</gene>